<dbReference type="GO" id="GO:0000139">
    <property type="term" value="C:Golgi membrane"/>
    <property type="evidence" value="ECO:0007669"/>
    <property type="project" value="UniProtKB-SubCell"/>
</dbReference>
<evidence type="ECO:0000313" key="11">
    <source>
        <dbReference type="Proteomes" id="UP000693970"/>
    </source>
</evidence>
<evidence type="ECO:0000256" key="2">
    <source>
        <dbReference type="ARBA" id="ARBA00022679"/>
    </source>
</evidence>
<comment type="caution">
    <text evidence="10">The sequence shown here is derived from an EMBL/GenBank/DDBJ whole genome shotgun (WGS) entry which is preliminary data.</text>
</comment>
<feature type="region of interest" description="Disordered" evidence="9">
    <location>
        <begin position="161"/>
        <end position="187"/>
    </location>
</feature>
<proteinExistence type="predicted"/>
<evidence type="ECO:0000256" key="4">
    <source>
        <dbReference type="ARBA" id="ARBA00022968"/>
    </source>
</evidence>
<evidence type="ECO:0000256" key="5">
    <source>
        <dbReference type="ARBA" id="ARBA00022989"/>
    </source>
</evidence>
<dbReference type="GO" id="GO:0009247">
    <property type="term" value="P:glycolipid biosynthetic process"/>
    <property type="evidence" value="ECO:0007669"/>
    <property type="project" value="InterPro"/>
</dbReference>
<keyword evidence="7" id="KW-0472">Membrane</keyword>
<evidence type="ECO:0000256" key="8">
    <source>
        <dbReference type="ARBA" id="ARBA00023180"/>
    </source>
</evidence>
<evidence type="ECO:0000256" key="3">
    <source>
        <dbReference type="ARBA" id="ARBA00022692"/>
    </source>
</evidence>
<protein>
    <submittedName>
        <fullName evidence="10">Galactose-3-O-sulfotransferase</fullName>
    </submittedName>
</protein>
<name>A0A9K3Q0E9_9STRA</name>
<accession>A0A9K3Q0E9</accession>
<evidence type="ECO:0000256" key="7">
    <source>
        <dbReference type="ARBA" id="ARBA00023136"/>
    </source>
</evidence>
<dbReference type="OrthoDB" id="55332at2759"/>
<keyword evidence="5" id="KW-1133">Transmembrane helix</keyword>
<organism evidence="10 11">
    <name type="scientific">Nitzschia inconspicua</name>
    <dbReference type="NCBI Taxonomy" id="303405"/>
    <lineage>
        <taxon>Eukaryota</taxon>
        <taxon>Sar</taxon>
        <taxon>Stramenopiles</taxon>
        <taxon>Ochrophyta</taxon>
        <taxon>Bacillariophyta</taxon>
        <taxon>Bacillariophyceae</taxon>
        <taxon>Bacillariophycidae</taxon>
        <taxon>Bacillariales</taxon>
        <taxon>Bacillariaceae</taxon>
        <taxon>Nitzschia</taxon>
    </lineage>
</organism>
<sequence length="485" mass="56565">MTTISLGKRRRFHSTTTKSDRITPLIRIIAWTAASFLLFLQQNRIILLQHQEQQHEQLSWYSSTSKSKEEKTVTFSNRTAPEIETAEHQIQKPRPYQRPDISTDDIQNLTRSWWKPTILSRPKDWWCVHSDNFNKEGLLYVKTPKAASSTMAGITLRIAHRHGKDIPQQKEEKEKEESLPNDDTEISQEPIPATATLPCNSRHEHGLSYRYKYRNRTQSFLFATIRDPAHRAISDVFYRRSNQQLEYNETQILETLEKGAFLLSHRLTHIKVQGYQLAYLTMKEERKKDNDDDDDKDEEKYRSIDVSQLSRETTRQHVADVLNEYDFLLLVERMDESLVVLQFLLDLDTDDLLHINSKSAGDYAMLIAKNTCHRIQPSIVSDATKRYLSSSEWHNQHYGDYLLHAAINASLDRTIADIGPERFQKALATFRQRMILAQERCELNAQFPCSSSGKVQLELSEKSCYDRDWGCGYHCLDRLSERKSH</sequence>
<dbReference type="GO" id="GO:0001733">
    <property type="term" value="F:galactosylceramide sulfotransferase activity"/>
    <property type="evidence" value="ECO:0007669"/>
    <property type="project" value="InterPro"/>
</dbReference>
<evidence type="ECO:0000256" key="6">
    <source>
        <dbReference type="ARBA" id="ARBA00023034"/>
    </source>
</evidence>
<dbReference type="PANTHER" id="PTHR14647:SF87">
    <property type="entry name" value="PUTATIVE-RELATED"/>
    <property type="match status" value="1"/>
</dbReference>
<dbReference type="Proteomes" id="UP000693970">
    <property type="component" value="Unassembled WGS sequence"/>
</dbReference>
<feature type="compositionally biased region" description="Basic and acidic residues" evidence="9">
    <location>
        <begin position="164"/>
        <end position="178"/>
    </location>
</feature>
<evidence type="ECO:0000256" key="9">
    <source>
        <dbReference type="SAM" id="MobiDB-lite"/>
    </source>
</evidence>
<gene>
    <name evidence="10" type="ORF">IV203_026915</name>
</gene>
<comment type="subcellular location">
    <subcellularLocation>
        <location evidence="1">Golgi apparatus membrane</location>
        <topology evidence="1">Single-pass type II membrane protein</topology>
    </subcellularLocation>
</comment>
<dbReference type="AlphaFoldDB" id="A0A9K3Q0E9"/>
<dbReference type="InterPro" id="IPR009729">
    <property type="entry name" value="Gal-3-0_sulfotransfrase"/>
</dbReference>
<evidence type="ECO:0000256" key="1">
    <source>
        <dbReference type="ARBA" id="ARBA00004323"/>
    </source>
</evidence>
<dbReference type="PANTHER" id="PTHR14647">
    <property type="entry name" value="GALACTOSE-3-O-SULFOTRANSFERASE"/>
    <property type="match status" value="1"/>
</dbReference>
<keyword evidence="4" id="KW-0735">Signal-anchor</keyword>
<keyword evidence="8" id="KW-0325">Glycoprotein</keyword>
<evidence type="ECO:0000313" key="10">
    <source>
        <dbReference type="EMBL" id="KAG7363554.1"/>
    </source>
</evidence>
<keyword evidence="11" id="KW-1185">Reference proteome</keyword>
<keyword evidence="2" id="KW-0808">Transferase</keyword>
<reference evidence="10" key="2">
    <citation type="submission" date="2021-04" db="EMBL/GenBank/DDBJ databases">
        <authorList>
            <person name="Podell S."/>
        </authorList>
    </citation>
    <scope>NUCLEOTIDE SEQUENCE</scope>
    <source>
        <strain evidence="10">Hildebrandi</strain>
    </source>
</reference>
<keyword evidence="6" id="KW-0333">Golgi apparatus</keyword>
<dbReference type="EMBL" id="JAGRRH010000010">
    <property type="protein sequence ID" value="KAG7363554.1"/>
    <property type="molecule type" value="Genomic_DNA"/>
</dbReference>
<keyword evidence="3" id="KW-0812">Transmembrane</keyword>
<reference evidence="10" key="1">
    <citation type="journal article" date="2021" name="Sci. Rep.">
        <title>Diploid genomic architecture of Nitzschia inconspicua, an elite biomass production diatom.</title>
        <authorList>
            <person name="Oliver A."/>
            <person name="Podell S."/>
            <person name="Pinowska A."/>
            <person name="Traller J.C."/>
            <person name="Smith S.R."/>
            <person name="McClure R."/>
            <person name="Beliaev A."/>
            <person name="Bohutskyi P."/>
            <person name="Hill E.A."/>
            <person name="Rabines A."/>
            <person name="Zheng H."/>
            <person name="Allen L.Z."/>
            <person name="Kuo A."/>
            <person name="Grigoriev I.V."/>
            <person name="Allen A.E."/>
            <person name="Hazlebeck D."/>
            <person name="Allen E.E."/>
        </authorList>
    </citation>
    <scope>NUCLEOTIDE SEQUENCE</scope>
    <source>
        <strain evidence="10">Hildebrandi</strain>
    </source>
</reference>